<dbReference type="EMBL" id="JANDWU010000012">
    <property type="protein sequence ID" value="MCP9549410.1"/>
    <property type="molecule type" value="Genomic_DNA"/>
</dbReference>
<organism evidence="1 2">
    <name type="scientific">Segatella copri</name>
    <dbReference type="NCBI Taxonomy" id="165179"/>
    <lineage>
        <taxon>Bacteria</taxon>
        <taxon>Pseudomonadati</taxon>
        <taxon>Bacteroidota</taxon>
        <taxon>Bacteroidia</taxon>
        <taxon>Bacteroidales</taxon>
        <taxon>Prevotellaceae</taxon>
        <taxon>Segatella</taxon>
    </lineage>
</organism>
<name>A0AAW5IA87_9BACT</name>
<comment type="caution">
    <text evidence="1">The sequence shown here is derived from an EMBL/GenBank/DDBJ whole genome shotgun (WGS) entry which is preliminary data.</text>
</comment>
<dbReference type="AlphaFoldDB" id="A0AAW5IA87"/>
<sequence>MDKTKEFKNDVTSFFFYMWNMWSVEECEKVFEHSNCNWQHFWDKWNGFCNREGCRGGAIEPFFAELSDDNRDLLVKRAIEMYDGRSKRKE</sequence>
<dbReference type="Proteomes" id="UP001205506">
    <property type="component" value="Unassembled WGS sequence"/>
</dbReference>
<accession>A0AAW5IA87</accession>
<evidence type="ECO:0000313" key="1">
    <source>
        <dbReference type="EMBL" id="MCP9549410.1"/>
    </source>
</evidence>
<protein>
    <submittedName>
        <fullName evidence="1">Uncharacterized protein</fullName>
    </submittedName>
</protein>
<gene>
    <name evidence="1" type="ORF">NNC68_07980</name>
</gene>
<reference evidence="1" key="1">
    <citation type="submission" date="2022-07" db="EMBL/GenBank/DDBJ databases">
        <title>Prevotella copri.</title>
        <authorList>
            <person name="Yang C."/>
        </authorList>
    </citation>
    <scope>NUCLEOTIDE SEQUENCE</scope>
    <source>
        <strain evidence="1">HF1805</strain>
    </source>
</reference>
<proteinExistence type="predicted"/>
<dbReference type="RefSeq" id="WP_254970040.1">
    <property type="nucleotide sequence ID" value="NZ_JANDWU010000012.1"/>
</dbReference>
<evidence type="ECO:0000313" key="2">
    <source>
        <dbReference type="Proteomes" id="UP001205506"/>
    </source>
</evidence>